<dbReference type="PANTHER" id="PTHR24104">
    <property type="entry name" value="E3 UBIQUITIN-PROTEIN LIGASE NHLRC1-RELATED"/>
    <property type="match status" value="1"/>
</dbReference>
<keyword evidence="2" id="KW-1185">Reference proteome</keyword>
<evidence type="ECO:0000313" key="1">
    <source>
        <dbReference type="EMBL" id="KAJ7391603.1"/>
    </source>
</evidence>
<comment type="caution">
    <text evidence="1">The sequence shown here is derived from an EMBL/GenBank/DDBJ whole genome shotgun (WGS) entry which is preliminary data.</text>
</comment>
<dbReference type="PANTHER" id="PTHR24104:SF25">
    <property type="entry name" value="PROTEIN LIN-41"/>
    <property type="match status" value="1"/>
</dbReference>
<dbReference type="InterPro" id="IPR011042">
    <property type="entry name" value="6-blade_b-propeller_TolB-like"/>
</dbReference>
<dbReference type="AlphaFoldDB" id="A0A9X0DAI2"/>
<name>A0A9X0DAI2_9CNID</name>
<gene>
    <name evidence="1" type="ORF">OS493_017300</name>
</gene>
<dbReference type="InterPro" id="IPR011044">
    <property type="entry name" value="Quino_amine_DH_bsu"/>
</dbReference>
<dbReference type="InterPro" id="IPR050952">
    <property type="entry name" value="TRIM-NHL_E3_ligases"/>
</dbReference>
<dbReference type="SUPFAM" id="SSF50969">
    <property type="entry name" value="YVTN repeat-like/Quinoprotein amine dehydrogenase"/>
    <property type="match status" value="1"/>
</dbReference>
<dbReference type="OrthoDB" id="654191at2759"/>
<accession>A0A9X0DAI2</accession>
<proteinExistence type="predicted"/>
<reference evidence="1" key="1">
    <citation type="submission" date="2023-01" db="EMBL/GenBank/DDBJ databases">
        <title>Genome assembly of the deep-sea coral Lophelia pertusa.</title>
        <authorList>
            <person name="Herrera S."/>
            <person name="Cordes E."/>
        </authorList>
    </citation>
    <scope>NUCLEOTIDE SEQUENCE</scope>
    <source>
        <strain evidence="1">USNM1676648</strain>
        <tissue evidence="1">Polyp</tissue>
    </source>
</reference>
<evidence type="ECO:0000313" key="2">
    <source>
        <dbReference type="Proteomes" id="UP001163046"/>
    </source>
</evidence>
<dbReference type="Gene3D" id="2.120.10.30">
    <property type="entry name" value="TolB, C-terminal domain"/>
    <property type="match status" value="1"/>
</dbReference>
<sequence length="348" mass="38795">MPRLQPLWRMQTKLRMSMIGRNFKDQKSVFEEQFQDTFKTLGTTVANLHSLQWTTDAKFNPGNMHKSGKILGEISCNVPNEEKSQPGNPPKNGRVIRHVDTDFVPTTLTVSPLTGEIAVLDAENKRVHVYTAAGDQHKQFDVKYGDLKDIAYSKNNDIVVLNQEKNRLLHFDKDGAFIHKFVQAPNQSVRFQKMAMAVDGRYVLTSHNDTSGSGVVVYDAERHHKLAFTSDHFQGNNLAAVHHKDKFFVTDCTSTIKIFDNAGKFLHETKKLGGNSTKLLSLAVDSVHDSLVCGSDKNTILVVKTDGNVITTLPMGGNLNAVAMSKGCDSLVACFHEKKFIQILSHKE</sequence>
<dbReference type="GO" id="GO:0008270">
    <property type="term" value="F:zinc ion binding"/>
    <property type="evidence" value="ECO:0007669"/>
    <property type="project" value="UniProtKB-KW"/>
</dbReference>
<organism evidence="1 2">
    <name type="scientific">Desmophyllum pertusum</name>
    <dbReference type="NCBI Taxonomy" id="174260"/>
    <lineage>
        <taxon>Eukaryota</taxon>
        <taxon>Metazoa</taxon>
        <taxon>Cnidaria</taxon>
        <taxon>Anthozoa</taxon>
        <taxon>Hexacorallia</taxon>
        <taxon>Scleractinia</taxon>
        <taxon>Caryophylliina</taxon>
        <taxon>Caryophylliidae</taxon>
        <taxon>Desmophyllum</taxon>
    </lineage>
</organism>
<dbReference type="Proteomes" id="UP001163046">
    <property type="component" value="Unassembled WGS sequence"/>
</dbReference>
<protein>
    <submittedName>
        <fullName evidence="1">Uncharacterized protein</fullName>
    </submittedName>
</protein>
<dbReference type="EMBL" id="MU825405">
    <property type="protein sequence ID" value="KAJ7391603.1"/>
    <property type="molecule type" value="Genomic_DNA"/>
</dbReference>